<dbReference type="InterPro" id="IPR036291">
    <property type="entry name" value="NAD(P)-bd_dom_sf"/>
</dbReference>
<protein>
    <submittedName>
        <fullName evidence="3">Oxidoreductase</fullName>
    </submittedName>
</protein>
<name>A0AAD7EWT7_9AGAR</name>
<organism evidence="3 4">
    <name type="scientific">Mycena albidolilacea</name>
    <dbReference type="NCBI Taxonomy" id="1033008"/>
    <lineage>
        <taxon>Eukaryota</taxon>
        <taxon>Fungi</taxon>
        <taxon>Dikarya</taxon>
        <taxon>Basidiomycota</taxon>
        <taxon>Agaricomycotina</taxon>
        <taxon>Agaricomycetes</taxon>
        <taxon>Agaricomycetidae</taxon>
        <taxon>Agaricales</taxon>
        <taxon>Marasmiineae</taxon>
        <taxon>Mycenaceae</taxon>
        <taxon>Mycena</taxon>
    </lineage>
</organism>
<evidence type="ECO:0000313" key="4">
    <source>
        <dbReference type="Proteomes" id="UP001218218"/>
    </source>
</evidence>
<dbReference type="AlphaFoldDB" id="A0AAD7EWT7"/>
<dbReference type="Proteomes" id="UP001218218">
    <property type="component" value="Unassembled WGS sequence"/>
</dbReference>
<dbReference type="SUPFAM" id="SSF51735">
    <property type="entry name" value="NAD(P)-binding Rossmann-fold domains"/>
    <property type="match status" value="1"/>
</dbReference>
<dbReference type="InterPro" id="IPR002347">
    <property type="entry name" value="SDR_fam"/>
</dbReference>
<dbReference type="PANTHER" id="PTHR24320:SF154">
    <property type="entry name" value="OXIDOREDUCTASE, SHORT-CHAIN DEHYDROGENASE_REDUCTASE FAMILY (AFU_ORTHOLOGUE AFUA_2G04560)"/>
    <property type="match status" value="1"/>
</dbReference>
<keyword evidence="2" id="KW-0560">Oxidoreductase</keyword>
<dbReference type="GO" id="GO:0016491">
    <property type="term" value="F:oxidoreductase activity"/>
    <property type="evidence" value="ECO:0007669"/>
    <property type="project" value="UniProtKB-KW"/>
</dbReference>
<sequence>MPNLKFNPATDIPDLSGKIILVTGGTGGIGKEAVLAFAKHNPRRVYLSGRNATQAAQITTVIKSTAPSVEAVFLECDLTSLASVEKAAKLVISQSDRLDILICNAGVMNVPPALTPDGYEVHFAVNHIAHALLIKLLLPTLLRTAETPNSDVRIVSLTSQAFGMHPGGGIVFKDLRTTQGSGLMKSLRYSQSKLANILYTAELARRYGSTITAVSVHPGVVRTDLLSAQSALTRGLAWITHPFSMLTPEEGAFNELWAATADRTKIVNGEYYEPVGIPGGHMRKSRDKTLAKQLWEWTEKELDGYQT</sequence>
<evidence type="ECO:0000256" key="1">
    <source>
        <dbReference type="ARBA" id="ARBA00006484"/>
    </source>
</evidence>
<dbReference type="Gene3D" id="3.40.50.720">
    <property type="entry name" value="NAD(P)-binding Rossmann-like Domain"/>
    <property type="match status" value="1"/>
</dbReference>
<evidence type="ECO:0000313" key="3">
    <source>
        <dbReference type="EMBL" id="KAJ7355531.1"/>
    </source>
</evidence>
<comment type="caution">
    <text evidence="3">The sequence shown here is derived from an EMBL/GenBank/DDBJ whole genome shotgun (WGS) entry which is preliminary data.</text>
</comment>
<proteinExistence type="inferred from homology"/>
<reference evidence="3" key="1">
    <citation type="submission" date="2023-03" db="EMBL/GenBank/DDBJ databases">
        <title>Massive genome expansion in bonnet fungi (Mycena s.s.) driven by repeated elements and novel gene families across ecological guilds.</title>
        <authorList>
            <consortium name="Lawrence Berkeley National Laboratory"/>
            <person name="Harder C.B."/>
            <person name="Miyauchi S."/>
            <person name="Viragh M."/>
            <person name="Kuo A."/>
            <person name="Thoen E."/>
            <person name="Andreopoulos B."/>
            <person name="Lu D."/>
            <person name="Skrede I."/>
            <person name="Drula E."/>
            <person name="Henrissat B."/>
            <person name="Morin E."/>
            <person name="Kohler A."/>
            <person name="Barry K."/>
            <person name="LaButti K."/>
            <person name="Morin E."/>
            <person name="Salamov A."/>
            <person name="Lipzen A."/>
            <person name="Mereny Z."/>
            <person name="Hegedus B."/>
            <person name="Baldrian P."/>
            <person name="Stursova M."/>
            <person name="Weitz H."/>
            <person name="Taylor A."/>
            <person name="Grigoriev I.V."/>
            <person name="Nagy L.G."/>
            <person name="Martin F."/>
            <person name="Kauserud H."/>
        </authorList>
    </citation>
    <scope>NUCLEOTIDE SEQUENCE</scope>
    <source>
        <strain evidence="3">CBHHK002</strain>
    </source>
</reference>
<accession>A0AAD7EWT7</accession>
<dbReference type="PRINTS" id="PR00081">
    <property type="entry name" value="GDHRDH"/>
</dbReference>
<dbReference type="EMBL" id="JARIHO010000009">
    <property type="protein sequence ID" value="KAJ7355531.1"/>
    <property type="molecule type" value="Genomic_DNA"/>
</dbReference>
<comment type="similarity">
    <text evidence="1">Belongs to the short-chain dehydrogenases/reductases (SDR) family.</text>
</comment>
<keyword evidence="4" id="KW-1185">Reference proteome</keyword>
<dbReference type="PANTHER" id="PTHR24320">
    <property type="entry name" value="RETINOL DEHYDROGENASE"/>
    <property type="match status" value="1"/>
</dbReference>
<gene>
    <name evidence="3" type="ORF">DFH08DRAFT_737437</name>
</gene>
<dbReference type="Pfam" id="PF00106">
    <property type="entry name" value="adh_short"/>
    <property type="match status" value="1"/>
</dbReference>
<feature type="non-terminal residue" evidence="3">
    <location>
        <position position="1"/>
    </location>
</feature>
<evidence type="ECO:0000256" key="2">
    <source>
        <dbReference type="ARBA" id="ARBA00023002"/>
    </source>
</evidence>